<accession>A0ABY1VRS2</accession>
<dbReference type="InterPro" id="IPR006311">
    <property type="entry name" value="TAT_signal"/>
</dbReference>
<dbReference type="Gene3D" id="2.60.120.200">
    <property type="match status" value="1"/>
</dbReference>
<dbReference type="PROSITE" id="PS51762">
    <property type="entry name" value="GH16_2"/>
    <property type="match status" value="1"/>
</dbReference>
<evidence type="ECO:0000259" key="1">
    <source>
        <dbReference type="PROSITE" id="PS51762"/>
    </source>
</evidence>
<dbReference type="RefSeq" id="WP_111837331.1">
    <property type="nucleotide sequence ID" value="NZ_UAPQ01000011.1"/>
</dbReference>
<feature type="domain" description="GH16" evidence="1">
    <location>
        <begin position="39"/>
        <end position="281"/>
    </location>
</feature>
<organism evidence="2 3">
    <name type="scientific">Actinomyces bovis</name>
    <dbReference type="NCBI Taxonomy" id="1658"/>
    <lineage>
        <taxon>Bacteria</taxon>
        <taxon>Bacillati</taxon>
        <taxon>Actinomycetota</taxon>
        <taxon>Actinomycetes</taxon>
        <taxon>Actinomycetales</taxon>
        <taxon>Actinomycetaceae</taxon>
        <taxon>Actinomyces</taxon>
    </lineage>
</organism>
<comment type="caution">
    <text evidence="2">The sequence shown here is derived from an EMBL/GenBank/DDBJ whole genome shotgun (WGS) entry which is preliminary data.</text>
</comment>
<dbReference type="InterPro" id="IPR013320">
    <property type="entry name" value="ConA-like_dom_sf"/>
</dbReference>
<gene>
    <name evidence="2" type="ORF">NCTC11535_02159</name>
</gene>
<sequence>MTLSRRHLLMSAAMITGLPFLGEALTPEAFAAGKPMNLEGWTRVDSLSDDFTSFDATRWRKGLWYPESWHRGYFWDDNVTVSDGVLHLAAKVQSVSPGIPLTFGAVESRFDTPGVCSYVEVKARCLDSAASILSAIWLQSSTLTGQDRLKSEPNPEIDVHENVSDRALDWAHHHWPWNGSRHWDDKAPGNGGHYPLDHDLTKDYHLYGVERRDGHVRLYYDRVQYADIDTSQLPERFSALARMSRHVVLSLEGHSRSRYNPAALPASFDIEYVHTYTYAPASAELNGKVWITAPDGRRLAARDGALMLLSPQENQEAQGTSWQLSRQDDLTYVLTAEDGAVLSQADYLGYHDRDLAVVLRADTSTGPDDAGSLSRWHLLKDGDQVKIVSRLSGLPLVPAGDGVVVNGQRNASWTLVPVTAPEPEPTPDPTPAPGTTLPAYVTACQGKPGATILKGDWDGNGTVTYAVRLGSRVVFYNRNTQDAPVYASVSLGRSSDQIQVGDWFGTGKDTLALVRGKRIMLQKQLTSATTVAGTAADLSKARPQ</sequence>
<dbReference type="EMBL" id="UAPQ01000011">
    <property type="protein sequence ID" value="SPT54442.1"/>
    <property type="molecule type" value="Genomic_DNA"/>
</dbReference>
<protein>
    <submittedName>
        <fullName evidence="2">Glycosyl hydrolases family 16</fullName>
    </submittedName>
</protein>
<dbReference type="InterPro" id="IPR000757">
    <property type="entry name" value="Beta-glucanase-like"/>
</dbReference>
<reference evidence="2 3" key="1">
    <citation type="submission" date="2018-06" db="EMBL/GenBank/DDBJ databases">
        <authorList>
            <consortium name="Pathogen Informatics"/>
            <person name="Doyle S."/>
        </authorList>
    </citation>
    <scope>NUCLEOTIDE SEQUENCE [LARGE SCALE GENOMIC DNA]</scope>
    <source>
        <strain evidence="2 3">NCTC11535</strain>
    </source>
</reference>
<dbReference type="GO" id="GO:0016787">
    <property type="term" value="F:hydrolase activity"/>
    <property type="evidence" value="ECO:0007669"/>
    <property type="project" value="UniProtKB-KW"/>
</dbReference>
<proteinExistence type="predicted"/>
<evidence type="ECO:0000313" key="2">
    <source>
        <dbReference type="EMBL" id="SPT54442.1"/>
    </source>
</evidence>
<keyword evidence="3" id="KW-1185">Reference proteome</keyword>
<dbReference type="PROSITE" id="PS51318">
    <property type="entry name" value="TAT"/>
    <property type="match status" value="1"/>
</dbReference>
<dbReference type="Proteomes" id="UP000250006">
    <property type="component" value="Unassembled WGS sequence"/>
</dbReference>
<keyword evidence="2" id="KW-0378">Hydrolase</keyword>
<dbReference type="SUPFAM" id="SSF49899">
    <property type="entry name" value="Concanavalin A-like lectins/glucanases"/>
    <property type="match status" value="1"/>
</dbReference>
<name>A0ABY1VRS2_9ACTO</name>
<evidence type="ECO:0000313" key="3">
    <source>
        <dbReference type="Proteomes" id="UP000250006"/>
    </source>
</evidence>